<feature type="transmembrane region" description="Helical" evidence="7">
    <location>
        <begin position="88"/>
        <end position="105"/>
    </location>
</feature>
<feature type="transmembrane region" description="Helical" evidence="7">
    <location>
        <begin position="316"/>
        <end position="336"/>
    </location>
</feature>
<feature type="transmembrane region" description="Helical" evidence="7">
    <location>
        <begin position="220"/>
        <end position="239"/>
    </location>
</feature>
<feature type="transmembrane region" description="Helical" evidence="7">
    <location>
        <begin position="251"/>
        <end position="271"/>
    </location>
</feature>
<evidence type="ECO:0000256" key="6">
    <source>
        <dbReference type="ARBA" id="ARBA00023136"/>
    </source>
</evidence>
<evidence type="ECO:0000313" key="9">
    <source>
        <dbReference type="EMBL" id="NEX02307.1"/>
    </source>
</evidence>
<evidence type="ECO:0000256" key="2">
    <source>
        <dbReference type="ARBA" id="ARBA00007400"/>
    </source>
</evidence>
<dbReference type="GO" id="GO:0009246">
    <property type="term" value="P:enterobacterial common antigen biosynthetic process"/>
    <property type="evidence" value="ECO:0007669"/>
    <property type="project" value="TreeGrafter"/>
</dbReference>
<keyword evidence="4 7" id="KW-0812">Transmembrane</keyword>
<dbReference type="GO" id="GO:0005886">
    <property type="term" value="C:plasma membrane"/>
    <property type="evidence" value="ECO:0007669"/>
    <property type="project" value="UniProtKB-SubCell"/>
</dbReference>
<keyword evidence="6 7" id="KW-0472">Membrane</keyword>
<feature type="transmembrane region" description="Helical" evidence="7">
    <location>
        <begin position="139"/>
        <end position="157"/>
    </location>
</feature>
<comment type="caution">
    <text evidence="9">The sequence shown here is derived from an EMBL/GenBank/DDBJ whole genome shotgun (WGS) entry which is preliminary data.</text>
</comment>
<feature type="transmembrane region" description="Helical" evidence="7">
    <location>
        <begin position="164"/>
        <end position="183"/>
    </location>
</feature>
<sequence>MQKNRYYGYDLLRTVSCITVVMLHISSMYIKDDFSTIVSINDYNVAGFFRVMSNLAVPLFVMLSGALLIEKTENIDYKSFYNKMWNRIAFPTILFSALYVSMHYGEIFVAETIGIESQDDNYLLPIINWLKGEPNQTMWFMYMIIGLYIMTPILIEIKKTISIRMWRMLSLGLFVLGIIINYTCELSWVLWWTEWIGYFTLGNVLCGLRNNCMAKKEKWIIFWVLLVFSYGVNVLNWLINSFNKEEISIPTSFSLSVIIGSILSFIAFSLWEGEKENIVINEVAKYSLGIYLIHPLFVEVMMQVCGRVLKWFPPAYLTPLYAVLITMLSYWMSIILDKFGLLCKK</sequence>
<evidence type="ECO:0000256" key="7">
    <source>
        <dbReference type="SAM" id="Phobius"/>
    </source>
</evidence>
<evidence type="ECO:0000256" key="4">
    <source>
        <dbReference type="ARBA" id="ARBA00022692"/>
    </source>
</evidence>
<dbReference type="EMBL" id="VTVE01000003">
    <property type="protein sequence ID" value="NEX02307.1"/>
    <property type="molecule type" value="Genomic_DNA"/>
</dbReference>
<keyword evidence="9" id="KW-0808">Transferase</keyword>
<keyword evidence="9" id="KW-0012">Acyltransferase</keyword>
<feature type="transmembrane region" description="Helical" evidence="7">
    <location>
        <begin position="12"/>
        <end position="30"/>
    </location>
</feature>
<dbReference type="InterPro" id="IPR002656">
    <property type="entry name" value="Acyl_transf_3_dom"/>
</dbReference>
<organism evidence="9 10">
    <name type="scientific">Pseudobutyrivibrio xylanivorans</name>
    <dbReference type="NCBI Taxonomy" id="185007"/>
    <lineage>
        <taxon>Bacteria</taxon>
        <taxon>Bacillati</taxon>
        <taxon>Bacillota</taxon>
        <taxon>Clostridia</taxon>
        <taxon>Lachnospirales</taxon>
        <taxon>Lachnospiraceae</taxon>
        <taxon>Pseudobutyrivibrio</taxon>
    </lineage>
</organism>
<reference evidence="9 10" key="1">
    <citation type="submission" date="2019-09" db="EMBL/GenBank/DDBJ databases">
        <authorList>
            <person name="Pidcock S.E."/>
            <person name="Huws S.A."/>
        </authorList>
    </citation>
    <scope>NUCLEOTIDE SEQUENCE [LARGE SCALE GENOMIC DNA]</scope>
    <source>
        <strain evidence="9 10">MZ8</strain>
    </source>
</reference>
<reference evidence="9 10" key="2">
    <citation type="submission" date="2020-03" db="EMBL/GenBank/DDBJ databases">
        <title>Investigating the evolutionary divergence of the Butyrivibrio group.</title>
        <authorList>
            <person name="Skvortsov T."/>
            <person name="Santos F.G."/>
            <person name="Ting K.S."/>
            <person name="Creevey C.J."/>
        </authorList>
    </citation>
    <scope>NUCLEOTIDE SEQUENCE [LARGE SCALE GENOMIC DNA]</scope>
    <source>
        <strain evidence="9 10">MZ8</strain>
    </source>
</reference>
<evidence type="ECO:0000259" key="8">
    <source>
        <dbReference type="Pfam" id="PF01757"/>
    </source>
</evidence>
<dbReference type="Pfam" id="PF01757">
    <property type="entry name" value="Acyl_transf_3"/>
    <property type="match status" value="1"/>
</dbReference>
<feature type="transmembrane region" description="Helical" evidence="7">
    <location>
        <begin position="189"/>
        <end position="208"/>
    </location>
</feature>
<feature type="domain" description="Acyltransferase 3" evidence="8">
    <location>
        <begin position="7"/>
        <end position="336"/>
    </location>
</feature>
<dbReference type="GO" id="GO:0016413">
    <property type="term" value="F:O-acetyltransferase activity"/>
    <property type="evidence" value="ECO:0007669"/>
    <property type="project" value="TreeGrafter"/>
</dbReference>
<keyword evidence="3" id="KW-1003">Cell membrane</keyword>
<dbReference type="RefSeq" id="WP_090488744.1">
    <property type="nucleotide sequence ID" value="NZ_VTVE01000003.1"/>
</dbReference>
<dbReference type="PANTHER" id="PTHR40074:SF2">
    <property type="entry name" value="O-ACETYLTRANSFERASE WECH"/>
    <property type="match status" value="1"/>
</dbReference>
<evidence type="ECO:0000256" key="1">
    <source>
        <dbReference type="ARBA" id="ARBA00004651"/>
    </source>
</evidence>
<accession>A0A6M0LKD3</accession>
<comment type="similarity">
    <text evidence="2">Belongs to the acyltransferase 3 family.</text>
</comment>
<evidence type="ECO:0000256" key="3">
    <source>
        <dbReference type="ARBA" id="ARBA00022475"/>
    </source>
</evidence>
<comment type="subcellular location">
    <subcellularLocation>
        <location evidence="1">Cell membrane</location>
        <topology evidence="1">Multi-pass membrane protein</topology>
    </subcellularLocation>
</comment>
<gene>
    <name evidence="9" type="ORF">F0Q01_10505</name>
</gene>
<keyword evidence="5 7" id="KW-1133">Transmembrane helix</keyword>
<evidence type="ECO:0000313" key="10">
    <source>
        <dbReference type="Proteomes" id="UP000473091"/>
    </source>
</evidence>
<feature type="transmembrane region" description="Helical" evidence="7">
    <location>
        <begin position="50"/>
        <end position="68"/>
    </location>
</feature>
<dbReference type="Proteomes" id="UP000473091">
    <property type="component" value="Unassembled WGS sequence"/>
</dbReference>
<dbReference type="PANTHER" id="PTHR40074">
    <property type="entry name" value="O-ACETYLTRANSFERASE WECH"/>
    <property type="match status" value="1"/>
</dbReference>
<name>A0A6M0LKD3_PSEXY</name>
<dbReference type="AlphaFoldDB" id="A0A6M0LKD3"/>
<feature type="transmembrane region" description="Helical" evidence="7">
    <location>
        <begin position="283"/>
        <end position="304"/>
    </location>
</feature>
<protein>
    <submittedName>
        <fullName evidence="9">Acyltransferase</fullName>
    </submittedName>
</protein>
<evidence type="ECO:0000256" key="5">
    <source>
        <dbReference type="ARBA" id="ARBA00022989"/>
    </source>
</evidence>
<proteinExistence type="inferred from homology"/>